<dbReference type="KEGG" id="mac:MA_1626"/>
<dbReference type="RefSeq" id="WP_011021633.1">
    <property type="nucleotide sequence ID" value="NC_003552.1"/>
</dbReference>
<organism evidence="1 2">
    <name type="scientific">Methanosarcina acetivorans (strain ATCC 35395 / DSM 2834 / JCM 12185 / C2A)</name>
    <dbReference type="NCBI Taxonomy" id="188937"/>
    <lineage>
        <taxon>Archaea</taxon>
        <taxon>Methanobacteriati</taxon>
        <taxon>Methanobacteriota</taxon>
        <taxon>Stenosarchaea group</taxon>
        <taxon>Methanomicrobia</taxon>
        <taxon>Methanosarcinales</taxon>
        <taxon>Methanosarcinaceae</taxon>
        <taxon>Methanosarcina</taxon>
    </lineage>
</organism>
<sequence>MTEFFELFNPTSVQDQLLNKNDPESTSELFFSYREKRWKVKQSYESWGHKKSRFFWTGEVEIWDYPACNISLVRASDNKLKIIVRRKKRHFSTFRGKEVEIRLMIGFDLEKIYEPWEDVYTARKNEGGREILGGPKERFVFQFNDNCWVWEWVKEGETLESSNVYDLYRSIFEEISNPSVKSDNIFDVEDVKAIIPKKENENALKIIPVVYQPAIDSMKNFVRIVDCASYKTVDGYLEIEVSLIFNNEQLRQHSFLNNVYQAFRYYRYGRILDIETFRIRLGDDVKGNKFVFHNIYSEKYGLEYDSIHGDSGDPVPEHDIKYYFNTEEHPVLFINTSNHAMAEYDSNHNLWKWEYIPWLDDGPVVFGEKNRTYIEDEIEEEITKKIENETFLGRYILKAVQKYRKFKRLLSSF</sequence>
<dbReference type="OrthoDB" id="12335at2157"/>
<keyword evidence="2" id="KW-1185">Reference proteome</keyword>
<reference evidence="1 2" key="1">
    <citation type="journal article" date="2002" name="Genome Res.">
        <title>The genome of Methanosarcina acetivorans reveals extensive metabolic and physiological diversity.</title>
        <authorList>
            <person name="Galagan J.E."/>
            <person name="Nusbaum C."/>
            <person name="Roy A."/>
            <person name="Endrizzi M.G."/>
            <person name="Macdonald P."/>
            <person name="FitzHugh W."/>
            <person name="Calvo S."/>
            <person name="Engels R."/>
            <person name="Smirnov S."/>
            <person name="Atnoor D."/>
            <person name="Brown A."/>
            <person name="Allen N."/>
            <person name="Naylor J."/>
            <person name="Stange-Thomann N."/>
            <person name="DeArellano K."/>
            <person name="Johnson R."/>
            <person name="Linton L."/>
            <person name="McEwan P."/>
            <person name="McKernan K."/>
            <person name="Talamas J."/>
            <person name="Tirrell A."/>
            <person name="Ye W."/>
            <person name="Zimmer A."/>
            <person name="Barber R.D."/>
            <person name="Cann I."/>
            <person name="Graham D.E."/>
            <person name="Grahame D.A."/>
            <person name="Guss A."/>
            <person name="Hedderich R."/>
            <person name="Ingram-Smith C."/>
            <person name="Kuettner C.H."/>
            <person name="Krzycki J.A."/>
            <person name="Leigh J.A."/>
            <person name="Li W."/>
            <person name="Liu J."/>
            <person name="Mukhopadhyay B."/>
            <person name="Reeve J.N."/>
            <person name="Smith K."/>
            <person name="Springer T.A."/>
            <person name="Umayam L.A."/>
            <person name="White O."/>
            <person name="White R.H."/>
            <person name="de Macario E.C."/>
            <person name="Ferry J.G."/>
            <person name="Jarrell K.F."/>
            <person name="Jing H."/>
            <person name="Macario A.J.L."/>
            <person name="Paulsen I."/>
            <person name="Pritchett M."/>
            <person name="Sowers K.R."/>
            <person name="Swanson R.V."/>
            <person name="Zinder S.H."/>
            <person name="Lander E."/>
            <person name="Metcalf W.W."/>
            <person name="Birren B."/>
        </authorList>
    </citation>
    <scope>NUCLEOTIDE SEQUENCE [LARGE SCALE GENOMIC DNA]</scope>
    <source>
        <strain evidence="2">ATCC 35395 / DSM 2834 / JCM 12185 / C2A</strain>
    </source>
</reference>
<evidence type="ECO:0000313" key="2">
    <source>
        <dbReference type="Proteomes" id="UP000002487"/>
    </source>
</evidence>
<proteinExistence type="predicted"/>
<accession>Q8TQC2</accession>
<dbReference type="HOGENOM" id="CLU_772970_0_0_2"/>
<name>Q8TQC2_METAC</name>
<evidence type="ECO:0000313" key="1">
    <source>
        <dbReference type="EMBL" id="AAM05036.1"/>
    </source>
</evidence>
<dbReference type="AlphaFoldDB" id="Q8TQC2"/>
<dbReference type="GeneID" id="25392920"/>
<dbReference type="EnsemblBacteria" id="AAM05036">
    <property type="protein sequence ID" value="AAM05036"/>
    <property type="gene ID" value="MA_1626"/>
</dbReference>
<dbReference type="InParanoid" id="Q8TQC2"/>
<dbReference type="EMBL" id="AE010299">
    <property type="protein sequence ID" value="AAM05036.1"/>
    <property type="molecule type" value="Genomic_DNA"/>
</dbReference>
<dbReference type="Proteomes" id="UP000002487">
    <property type="component" value="Chromosome"/>
</dbReference>
<protein>
    <submittedName>
        <fullName evidence="1">Uncharacterized protein</fullName>
    </submittedName>
</protein>
<gene>
    <name evidence="1" type="ordered locus">MA_1626</name>
</gene>